<evidence type="ECO:0000256" key="2">
    <source>
        <dbReference type="SAM" id="SignalP"/>
    </source>
</evidence>
<dbReference type="PANTHER" id="PTHR36733:SF1">
    <property type="entry name" value="CELL WALL PROTEIN-RELATED"/>
    <property type="match status" value="1"/>
</dbReference>
<evidence type="ECO:0000313" key="4">
    <source>
        <dbReference type="Proteomes" id="UP000525078"/>
    </source>
</evidence>
<comment type="caution">
    <text evidence="3">The sequence shown here is derived from an EMBL/GenBank/DDBJ whole genome shotgun (WGS) entry which is preliminary data.</text>
</comment>
<keyword evidence="2" id="KW-0732">Signal</keyword>
<name>A0A7J6GI28_CANSA</name>
<feature type="compositionally biased region" description="Polar residues" evidence="1">
    <location>
        <begin position="137"/>
        <end position="149"/>
    </location>
</feature>
<organism evidence="3 4">
    <name type="scientific">Cannabis sativa</name>
    <name type="common">Hemp</name>
    <name type="synonym">Marijuana</name>
    <dbReference type="NCBI Taxonomy" id="3483"/>
    <lineage>
        <taxon>Eukaryota</taxon>
        <taxon>Viridiplantae</taxon>
        <taxon>Streptophyta</taxon>
        <taxon>Embryophyta</taxon>
        <taxon>Tracheophyta</taxon>
        <taxon>Spermatophyta</taxon>
        <taxon>Magnoliopsida</taxon>
        <taxon>eudicotyledons</taxon>
        <taxon>Gunneridae</taxon>
        <taxon>Pentapetalae</taxon>
        <taxon>rosids</taxon>
        <taxon>fabids</taxon>
        <taxon>Rosales</taxon>
        <taxon>Cannabaceae</taxon>
        <taxon>Cannabis</taxon>
    </lineage>
</organism>
<dbReference type="Proteomes" id="UP000525078">
    <property type="component" value="Unassembled WGS sequence"/>
</dbReference>
<reference evidence="3 4" key="1">
    <citation type="journal article" date="2020" name="bioRxiv">
        <title>Sequence and annotation of 42 cannabis genomes reveals extensive copy number variation in cannabinoid synthesis and pathogen resistance genes.</title>
        <authorList>
            <person name="Mckernan K.J."/>
            <person name="Helbert Y."/>
            <person name="Kane L.T."/>
            <person name="Ebling H."/>
            <person name="Zhang L."/>
            <person name="Liu B."/>
            <person name="Eaton Z."/>
            <person name="Mclaughlin S."/>
            <person name="Kingan S."/>
            <person name="Baybayan P."/>
            <person name="Concepcion G."/>
            <person name="Jordan M."/>
            <person name="Riva A."/>
            <person name="Barbazuk W."/>
            <person name="Harkins T."/>
        </authorList>
    </citation>
    <scope>NUCLEOTIDE SEQUENCE [LARGE SCALE GENOMIC DNA]</scope>
    <source>
        <strain evidence="4">cv. Jamaican Lion 4</strain>
        <tissue evidence="3">Leaf</tissue>
    </source>
</reference>
<dbReference type="EMBL" id="JAATIP010000054">
    <property type="protein sequence ID" value="KAF4382532.1"/>
    <property type="molecule type" value="Genomic_DNA"/>
</dbReference>
<dbReference type="AlphaFoldDB" id="A0A7J6GI28"/>
<protein>
    <recommendedName>
        <fullName evidence="5">Cell wall protein</fullName>
    </recommendedName>
</protein>
<dbReference type="PANTHER" id="PTHR36733">
    <property type="entry name" value="CELL WALL PROTEIN-RELATED"/>
    <property type="match status" value="1"/>
</dbReference>
<evidence type="ECO:0000256" key="1">
    <source>
        <dbReference type="SAM" id="MobiDB-lite"/>
    </source>
</evidence>
<feature type="chain" id="PRO_5029467469" description="Cell wall protein" evidence="2">
    <location>
        <begin position="27"/>
        <end position="149"/>
    </location>
</feature>
<gene>
    <name evidence="3" type="ORF">F8388_015360</name>
</gene>
<accession>A0A7J6GI28</accession>
<dbReference type="InterPro" id="IPR034565">
    <property type="entry name" value="Put_cell_wall"/>
</dbReference>
<proteinExistence type="predicted"/>
<evidence type="ECO:0000313" key="3">
    <source>
        <dbReference type="EMBL" id="KAF4382532.1"/>
    </source>
</evidence>
<evidence type="ECO:0008006" key="5">
    <source>
        <dbReference type="Google" id="ProtNLM"/>
    </source>
</evidence>
<sequence>MAYKTQCSLFLLASLLLLALANGVAAARSVPNNPKRVVDKKQPEYLVDHDGTVLVPGFGRVMLPPPHGHGIGHPSYKNYNPITGTYAPPKHIGGVIGGVIGDISGRPKRKYIPGADDTFIPNPGFEVPIPGRGGAPTSGSASVTATGNP</sequence>
<feature type="signal peptide" evidence="2">
    <location>
        <begin position="1"/>
        <end position="26"/>
    </location>
</feature>
<feature type="region of interest" description="Disordered" evidence="1">
    <location>
        <begin position="130"/>
        <end position="149"/>
    </location>
</feature>